<gene>
    <name evidence="5" type="ORF">KOW79_014979</name>
</gene>
<keyword evidence="3" id="KW-1133">Transmembrane helix</keyword>
<dbReference type="OrthoDB" id="190835at2759"/>
<dbReference type="InterPro" id="IPR042475">
    <property type="entry name" value="VSIG2"/>
</dbReference>
<dbReference type="Gene3D" id="2.60.40.10">
    <property type="entry name" value="Immunoglobulins"/>
    <property type="match status" value="2"/>
</dbReference>
<keyword evidence="6" id="KW-1185">Reference proteome</keyword>
<comment type="caution">
    <text evidence="5">The sequence shown here is derived from an EMBL/GenBank/DDBJ whole genome shotgun (WGS) entry which is preliminary data.</text>
</comment>
<dbReference type="InterPro" id="IPR003598">
    <property type="entry name" value="Ig_sub2"/>
</dbReference>
<dbReference type="PANTHER" id="PTHR45046">
    <property type="entry name" value="V-SET AND IMMUNOGLOBULIN DOMAIN-CONTAINING PROTEIN 2"/>
    <property type="match status" value="1"/>
</dbReference>
<dbReference type="Proteomes" id="UP000824219">
    <property type="component" value="Linkage Group LG17"/>
</dbReference>
<proteinExistence type="predicted"/>
<dbReference type="SMART" id="SM00408">
    <property type="entry name" value="IGc2"/>
    <property type="match status" value="2"/>
</dbReference>
<protein>
    <recommendedName>
        <fullName evidence="4">Ig-like domain-containing protein</fullName>
    </recommendedName>
</protein>
<feature type="region of interest" description="Disordered" evidence="2">
    <location>
        <begin position="275"/>
        <end position="303"/>
    </location>
</feature>
<dbReference type="PANTHER" id="PTHR45046:SF1">
    <property type="entry name" value="V-SET AND IMMUNOGLOBULIN DOMAIN-CONTAINING PROTEIN 2"/>
    <property type="match status" value="1"/>
</dbReference>
<dbReference type="EMBL" id="JAHKSW010000017">
    <property type="protein sequence ID" value="KAG7322121.1"/>
    <property type="molecule type" value="Genomic_DNA"/>
</dbReference>
<sequence>MVQGGTTSDPETASETPKDESRCWHAVVVKSSVFAHAGSSAELSCSYSTQVSQGFTLEWRYAAPGTPAVEAKRILYFNGRLYWVDSWEDRMSLVQNPPVSGVASVTIHSVQPSESGLYICDITNPNDWSGSGQGLINLTVLVAPSVPVCELTGHTYVGDDVTLTCHSSQGVPTPIYSWSREQDTAPLPPHSVVADQRTGSLLLSNLSTVFTGTYTCKASNDLGEAACSIAVKVAHGSSAALVAGVLMGLFLLVLLVAAAAVYFFFCYKKSCTENKLSRKDGNSSRKRQSAGPLLSAHFDGDQPPELRVSHLSPLV</sequence>
<keyword evidence="3" id="KW-0812">Transmembrane</keyword>
<dbReference type="InterPro" id="IPR013106">
    <property type="entry name" value="Ig_V-set"/>
</dbReference>
<dbReference type="PROSITE" id="PS50835">
    <property type="entry name" value="IG_LIKE"/>
    <property type="match status" value="2"/>
</dbReference>
<keyword evidence="3" id="KW-0472">Membrane</keyword>
<dbReference type="AlphaFoldDB" id="A0A9D3NES4"/>
<evidence type="ECO:0000313" key="5">
    <source>
        <dbReference type="EMBL" id="KAG7322121.1"/>
    </source>
</evidence>
<evidence type="ECO:0000256" key="3">
    <source>
        <dbReference type="SAM" id="Phobius"/>
    </source>
</evidence>
<feature type="transmembrane region" description="Helical" evidence="3">
    <location>
        <begin position="239"/>
        <end position="265"/>
    </location>
</feature>
<evidence type="ECO:0000259" key="4">
    <source>
        <dbReference type="PROSITE" id="PS50835"/>
    </source>
</evidence>
<dbReference type="SUPFAM" id="SSF48726">
    <property type="entry name" value="Immunoglobulin"/>
    <property type="match status" value="2"/>
</dbReference>
<evidence type="ECO:0000256" key="1">
    <source>
        <dbReference type="ARBA" id="ARBA00023319"/>
    </source>
</evidence>
<dbReference type="InterPro" id="IPR013151">
    <property type="entry name" value="Immunoglobulin_dom"/>
</dbReference>
<accession>A0A9D3NES4</accession>
<reference evidence="5 6" key="1">
    <citation type="submission" date="2021-06" db="EMBL/GenBank/DDBJ databases">
        <title>Chromosome-level genome assembly of the red-tail catfish (Hemibagrus wyckioides).</title>
        <authorList>
            <person name="Shao F."/>
        </authorList>
    </citation>
    <scope>NUCLEOTIDE SEQUENCE [LARGE SCALE GENOMIC DNA]</scope>
    <source>
        <strain evidence="5">EC202008001</strain>
        <tissue evidence="5">Blood</tissue>
    </source>
</reference>
<organism evidence="5 6">
    <name type="scientific">Hemibagrus wyckioides</name>
    <dbReference type="NCBI Taxonomy" id="337641"/>
    <lineage>
        <taxon>Eukaryota</taxon>
        <taxon>Metazoa</taxon>
        <taxon>Chordata</taxon>
        <taxon>Craniata</taxon>
        <taxon>Vertebrata</taxon>
        <taxon>Euteleostomi</taxon>
        <taxon>Actinopterygii</taxon>
        <taxon>Neopterygii</taxon>
        <taxon>Teleostei</taxon>
        <taxon>Ostariophysi</taxon>
        <taxon>Siluriformes</taxon>
        <taxon>Bagridae</taxon>
        <taxon>Hemibagrus</taxon>
    </lineage>
</organism>
<dbReference type="SMART" id="SM00409">
    <property type="entry name" value="IG"/>
    <property type="match status" value="2"/>
</dbReference>
<dbReference type="InterPro" id="IPR013783">
    <property type="entry name" value="Ig-like_fold"/>
</dbReference>
<evidence type="ECO:0000313" key="6">
    <source>
        <dbReference type="Proteomes" id="UP000824219"/>
    </source>
</evidence>
<dbReference type="Pfam" id="PF00047">
    <property type="entry name" value="ig"/>
    <property type="match status" value="1"/>
</dbReference>
<keyword evidence="1" id="KW-0393">Immunoglobulin domain</keyword>
<name>A0A9D3NES4_9TELE</name>
<evidence type="ECO:0000256" key="2">
    <source>
        <dbReference type="SAM" id="MobiDB-lite"/>
    </source>
</evidence>
<dbReference type="InterPro" id="IPR036179">
    <property type="entry name" value="Ig-like_dom_sf"/>
</dbReference>
<dbReference type="InterPro" id="IPR003599">
    <property type="entry name" value="Ig_sub"/>
</dbReference>
<dbReference type="InterPro" id="IPR007110">
    <property type="entry name" value="Ig-like_dom"/>
</dbReference>
<dbReference type="SMART" id="SM00406">
    <property type="entry name" value="IGv"/>
    <property type="match status" value="2"/>
</dbReference>
<feature type="domain" description="Ig-like" evidence="4">
    <location>
        <begin position="10"/>
        <end position="137"/>
    </location>
</feature>
<dbReference type="Pfam" id="PF07686">
    <property type="entry name" value="V-set"/>
    <property type="match status" value="1"/>
</dbReference>
<feature type="domain" description="Ig-like" evidence="4">
    <location>
        <begin position="144"/>
        <end position="234"/>
    </location>
</feature>